<dbReference type="Proteomes" id="UP000683417">
    <property type="component" value="Unassembled WGS sequence"/>
</dbReference>
<gene>
    <name evidence="1" type="ORF">BGTH12_LOCUS2643</name>
</gene>
<evidence type="ECO:0000313" key="2">
    <source>
        <dbReference type="Proteomes" id="UP000683417"/>
    </source>
</evidence>
<dbReference type="AlphaFoldDB" id="A0A9W4D4Q5"/>
<protein>
    <submittedName>
        <fullName evidence="1">BgTH12-01537</fullName>
    </submittedName>
</protein>
<comment type="caution">
    <text evidence="1">The sequence shown here is derived from an EMBL/GenBank/DDBJ whole genome shotgun (WGS) entry which is preliminary data.</text>
</comment>
<accession>A0A9W4D4Q5</accession>
<dbReference type="EMBL" id="CAJHIT010000005">
    <property type="protein sequence ID" value="CAD6501285.1"/>
    <property type="molecule type" value="Genomic_DNA"/>
</dbReference>
<proteinExistence type="predicted"/>
<name>A0A9W4D4Q5_BLUGR</name>
<sequence>MIGNGSGGTHYNVYEPQTMKFPEPPTYIRSNRHQASLPATYYRLYCSAKFNSREIVQNINTGMKDFTSEPYPVDRLEREKTEKCRTHITILHNKGNRSNMIKYSKISKAKCPPKSILSLADSSYISLNEFQNNLSPKNSKAKFQVIIDDRFQMKDLITRQFMFQGSNWLKSKVALAWYQGNLHLFQQKNDVSWYILTEVGQAEKNAGLLYYFVLGKDATIWRSNNLYRKIKERLAGVDWKHIQEHYTNQIFFNEDQVQTNLKTISGALVPTVAEGRLSAVSRKI</sequence>
<evidence type="ECO:0000313" key="1">
    <source>
        <dbReference type="EMBL" id="CAD6501285.1"/>
    </source>
</evidence>
<organism evidence="1 2">
    <name type="scientific">Blumeria graminis f. sp. triticale</name>
    <dbReference type="NCBI Taxonomy" id="1689686"/>
    <lineage>
        <taxon>Eukaryota</taxon>
        <taxon>Fungi</taxon>
        <taxon>Dikarya</taxon>
        <taxon>Ascomycota</taxon>
        <taxon>Pezizomycotina</taxon>
        <taxon>Leotiomycetes</taxon>
        <taxon>Erysiphales</taxon>
        <taxon>Erysiphaceae</taxon>
        <taxon>Blumeria</taxon>
    </lineage>
</organism>
<reference evidence="1" key="1">
    <citation type="submission" date="2020-10" db="EMBL/GenBank/DDBJ databases">
        <authorList>
            <person name="Muller C M."/>
        </authorList>
    </citation>
    <scope>NUCLEOTIDE SEQUENCE</scope>
    <source>
        <strain evidence="1">THUN-12</strain>
    </source>
</reference>